<dbReference type="RefSeq" id="XP_024666525.1">
    <property type="nucleotide sequence ID" value="XM_024810757.1"/>
</dbReference>
<evidence type="ECO:0000313" key="6">
    <source>
        <dbReference type="Proteomes" id="UP000238350"/>
    </source>
</evidence>
<keyword evidence="3" id="KW-0271">Exosome</keyword>
<dbReference type="Proteomes" id="UP000238350">
    <property type="component" value="Unassembled WGS sequence"/>
</dbReference>
<dbReference type="PANTHER" id="PTHR12686">
    <property type="entry name" value="3'-5' EXORIBONUCLEASE CSL4-RELATED"/>
    <property type="match status" value="1"/>
</dbReference>
<dbReference type="OrthoDB" id="440760at2759"/>
<dbReference type="EMBL" id="NDIQ01000022">
    <property type="protein sequence ID" value="PRT56580.1"/>
    <property type="molecule type" value="Genomic_DNA"/>
</dbReference>
<dbReference type="InterPro" id="IPR012340">
    <property type="entry name" value="NA-bd_OB-fold"/>
</dbReference>
<proteinExistence type="predicted"/>
<dbReference type="GO" id="GO:0000176">
    <property type="term" value="C:nuclear exosome (RNase complex)"/>
    <property type="evidence" value="ECO:0007669"/>
    <property type="project" value="TreeGrafter"/>
</dbReference>
<dbReference type="SUPFAM" id="SSF50249">
    <property type="entry name" value="Nucleic acid-binding proteins"/>
    <property type="match status" value="1"/>
</dbReference>
<reference evidence="5 6" key="1">
    <citation type="submission" date="2017-04" db="EMBL/GenBank/DDBJ databases">
        <title>Genome sequencing of [Candida] sorbophila.</title>
        <authorList>
            <person name="Ahn J.O."/>
        </authorList>
    </citation>
    <scope>NUCLEOTIDE SEQUENCE [LARGE SCALE GENOMIC DNA]</scope>
    <source>
        <strain evidence="5 6">DS02</strain>
    </source>
</reference>
<dbReference type="GO" id="GO:0005737">
    <property type="term" value="C:cytoplasm"/>
    <property type="evidence" value="ECO:0007669"/>
    <property type="project" value="TreeGrafter"/>
</dbReference>
<dbReference type="GeneID" id="36517948"/>
<comment type="caution">
    <text evidence="5">The sequence shown here is derived from an EMBL/GenBank/DDBJ whole genome shotgun (WGS) entry which is preliminary data.</text>
</comment>
<evidence type="ECO:0000313" key="5">
    <source>
        <dbReference type="EMBL" id="PRT56580.1"/>
    </source>
</evidence>
<dbReference type="Gene3D" id="2.40.50.140">
    <property type="entry name" value="Nucleic acid-binding proteins"/>
    <property type="match status" value="1"/>
</dbReference>
<name>A0A2T0FNM2_9ASCO</name>
<keyword evidence="6" id="KW-1185">Reference proteome</keyword>
<accession>A0A2T0FNM2</accession>
<organism evidence="5 6">
    <name type="scientific">Wickerhamiella sorbophila</name>
    <dbReference type="NCBI Taxonomy" id="45607"/>
    <lineage>
        <taxon>Eukaryota</taxon>
        <taxon>Fungi</taxon>
        <taxon>Dikarya</taxon>
        <taxon>Ascomycota</taxon>
        <taxon>Saccharomycotina</taxon>
        <taxon>Dipodascomycetes</taxon>
        <taxon>Dipodascales</taxon>
        <taxon>Trichomonascaceae</taxon>
        <taxon>Wickerhamiella</taxon>
    </lineage>
</organism>
<gene>
    <name evidence="5" type="ORF">B9G98_04200</name>
</gene>
<dbReference type="STRING" id="45607.A0A2T0FNM2"/>
<feature type="domain" description="Exosome complex component CSL4 C-terminal" evidence="4">
    <location>
        <begin position="90"/>
        <end position="191"/>
    </location>
</feature>
<evidence type="ECO:0000259" key="4">
    <source>
        <dbReference type="Pfam" id="PF10447"/>
    </source>
</evidence>
<evidence type="ECO:0000256" key="3">
    <source>
        <dbReference type="ARBA" id="ARBA00022835"/>
    </source>
</evidence>
<keyword evidence="2" id="KW-0963">Cytoplasm</keyword>
<dbReference type="AlphaFoldDB" id="A0A2T0FNM2"/>
<evidence type="ECO:0000256" key="2">
    <source>
        <dbReference type="ARBA" id="ARBA00022490"/>
    </source>
</evidence>
<dbReference type="GO" id="GO:0006396">
    <property type="term" value="P:RNA processing"/>
    <property type="evidence" value="ECO:0007669"/>
    <property type="project" value="InterPro"/>
</dbReference>
<dbReference type="GO" id="GO:0003723">
    <property type="term" value="F:RNA binding"/>
    <property type="evidence" value="ECO:0007669"/>
    <property type="project" value="InterPro"/>
</dbReference>
<sequence>MLPAYVVPGQQICLLKDTEKGKTPKYVAGPGVEPTDNGYVSCLLGELKVEEVDDVKSKARHRVSVVNKYNNPYAFVETPRSNSQRNSSQLPQVGDIVYGVVTKLMPTQINVQILVVENKAALTKDNGVGWTGAAVGTVHQASGTNVDSSNLDEGYNAVIRLQDVRATERDKVKARDCFRPGDIVRASVLSLGDGNNFYLSTIQSDLGVVFAKSTSGYPLAPLDWQTMVSPVTRETEPRKCANPFQAST</sequence>
<dbReference type="InterPro" id="IPR019495">
    <property type="entry name" value="EXOSC1_C"/>
</dbReference>
<dbReference type="Pfam" id="PF10447">
    <property type="entry name" value="EXOSC1"/>
    <property type="match status" value="1"/>
</dbReference>
<comment type="subcellular location">
    <subcellularLocation>
        <location evidence="1">Nucleus</location>
        <location evidence="1">Nucleolus</location>
    </subcellularLocation>
</comment>
<dbReference type="GO" id="GO:0005730">
    <property type="term" value="C:nucleolus"/>
    <property type="evidence" value="ECO:0007669"/>
    <property type="project" value="UniProtKB-SubCell"/>
</dbReference>
<evidence type="ECO:0000256" key="1">
    <source>
        <dbReference type="ARBA" id="ARBA00004604"/>
    </source>
</evidence>
<dbReference type="InterPro" id="IPR039771">
    <property type="entry name" value="Csl4"/>
</dbReference>
<protein>
    <submittedName>
        <fullName evidence="5">Exosome complex component CSL4</fullName>
    </submittedName>
</protein>
<dbReference type="PANTHER" id="PTHR12686:SF8">
    <property type="entry name" value="EXOSOME COMPLEX COMPONENT CSL4"/>
    <property type="match status" value="1"/>
</dbReference>